<sequence length="299" mass="32504">MKKTLTALTLLPVALVLSTAAAAPRISAQSIIVNPTEPDLGVQVWVDRDTSGTRTPNYAVGDKIRIFTTVTSDAYVYLFNVNPDGSIDQILPNRYASGGNFVKANTVKQFPSQGDRFTFDIGGPYGVNKVLALASKAPLNLDQVSSFKSGQPFADVQVRGQENLAQALSIVVNPIPDDNWVTDTVAYNVAGRVVAQPAPQPQVPVVDIDITITIRPFSGAQNVRTQSVNGGTRTEFSANSSLRAVYNYYEGELLRQGYTLQNRDADSSTIEGTFVKGRDVTTVEVKQRSSRFEVNITRR</sequence>
<reference evidence="3 4" key="1">
    <citation type="submission" date="2018-06" db="EMBL/GenBank/DDBJ databases">
        <title>Genomic Encyclopedia of Type Strains, Phase IV (KMG-IV): sequencing the most valuable type-strain genomes for metagenomic binning, comparative biology and taxonomic classification.</title>
        <authorList>
            <person name="Goeker M."/>
        </authorList>
    </citation>
    <scope>NUCLEOTIDE SEQUENCE [LARGE SCALE GENOMIC DNA]</scope>
    <source>
        <strain evidence="3 4">DSM 18048</strain>
    </source>
</reference>
<keyword evidence="4" id="KW-1185">Reference proteome</keyword>
<keyword evidence="1" id="KW-0732">Signal</keyword>
<evidence type="ECO:0000313" key="3">
    <source>
        <dbReference type="EMBL" id="PYE54496.1"/>
    </source>
</evidence>
<proteinExistence type="predicted"/>
<protein>
    <submittedName>
        <fullName evidence="3">Uncharacterized protein DUF4384</fullName>
    </submittedName>
</protein>
<accession>A0A318SJP1</accession>
<dbReference type="PANTHER" id="PTHR36194">
    <property type="entry name" value="S-LAYER-LIKE PROTEIN"/>
    <property type="match status" value="1"/>
</dbReference>
<gene>
    <name evidence="3" type="ORF">DES52_105134</name>
</gene>
<comment type="caution">
    <text evidence="3">The sequence shown here is derived from an EMBL/GenBank/DDBJ whole genome shotgun (WGS) entry which is preliminary data.</text>
</comment>
<organism evidence="3 4">
    <name type="scientific">Deinococcus yavapaiensis KR-236</name>
    <dbReference type="NCBI Taxonomy" id="694435"/>
    <lineage>
        <taxon>Bacteria</taxon>
        <taxon>Thermotogati</taxon>
        <taxon>Deinococcota</taxon>
        <taxon>Deinococci</taxon>
        <taxon>Deinococcales</taxon>
        <taxon>Deinococcaceae</taxon>
        <taxon>Deinococcus</taxon>
    </lineage>
</organism>
<feature type="signal peptide" evidence="1">
    <location>
        <begin position="1"/>
        <end position="22"/>
    </location>
</feature>
<dbReference type="Proteomes" id="UP000248326">
    <property type="component" value="Unassembled WGS sequence"/>
</dbReference>
<dbReference type="PANTHER" id="PTHR36194:SF1">
    <property type="entry name" value="S-LAYER-LIKE PROTEIN"/>
    <property type="match status" value="1"/>
</dbReference>
<dbReference type="InterPro" id="IPR025493">
    <property type="entry name" value="DUF4384"/>
</dbReference>
<dbReference type="EMBL" id="QJSX01000005">
    <property type="protein sequence ID" value="PYE54496.1"/>
    <property type="molecule type" value="Genomic_DNA"/>
</dbReference>
<evidence type="ECO:0000259" key="2">
    <source>
        <dbReference type="Pfam" id="PF14326"/>
    </source>
</evidence>
<feature type="chain" id="PRO_5016311336" evidence="1">
    <location>
        <begin position="23"/>
        <end position="299"/>
    </location>
</feature>
<name>A0A318SJP1_9DEIO</name>
<dbReference type="OrthoDB" id="63947at2"/>
<dbReference type="Pfam" id="PF14326">
    <property type="entry name" value="DUF4384"/>
    <property type="match status" value="1"/>
</dbReference>
<dbReference type="RefSeq" id="WP_110886419.1">
    <property type="nucleotide sequence ID" value="NZ_QJSX01000005.1"/>
</dbReference>
<dbReference type="AlphaFoldDB" id="A0A318SJP1"/>
<evidence type="ECO:0000313" key="4">
    <source>
        <dbReference type="Proteomes" id="UP000248326"/>
    </source>
</evidence>
<evidence type="ECO:0000256" key="1">
    <source>
        <dbReference type="SAM" id="SignalP"/>
    </source>
</evidence>
<feature type="domain" description="DUF4384" evidence="2">
    <location>
        <begin position="58"/>
        <end position="138"/>
    </location>
</feature>